<feature type="binding site" evidence="5">
    <location>
        <position position="34"/>
    </location>
    <ligand>
        <name>Mg(2+)</name>
        <dbReference type="ChEBI" id="CHEBI:18420"/>
    </ligand>
</feature>
<dbReference type="InterPro" id="IPR022907">
    <property type="entry name" value="VapC_family"/>
</dbReference>
<keyword evidence="4 5" id="KW-0378">Hydrolase</keyword>
<keyword evidence="9" id="KW-1185">Reference proteome</keyword>
<comment type="cofactor">
    <cofactor evidence="5">
        <name>Mg(2+)</name>
        <dbReference type="ChEBI" id="CHEBI:18420"/>
    </cofactor>
</comment>
<evidence type="ECO:0000256" key="4">
    <source>
        <dbReference type="ARBA" id="ARBA00022801"/>
    </source>
</evidence>
<organism evidence="8 9">
    <name type="scientific">Pseudorhodoferax aquiterrae</name>
    <dbReference type="NCBI Taxonomy" id="747304"/>
    <lineage>
        <taxon>Bacteria</taxon>
        <taxon>Pseudomonadati</taxon>
        <taxon>Pseudomonadota</taxon>
        <taxon>Betaproteobacteria</taxon>
        <taxon>Burkholderiales</taxon>
        <taxon>Comamonadaceae</taxon>
    </lineage>
</organism>
<evidence type="ECO:0000259" key="7">
    <source>
        <dbReference type="Pfam" id="PF01850"/>
    </source>
</evidence>
<evidence type="ECO:0000256" key="2">
    <source>
        <dbReference type="ARBA" id="ARBA00022722"/>
    </source>
</evidence>
<evidence type="ECO:0000256" key="1">
    <source>
        <dbReference type="ARBA" id="ARBA00022649"/>
    </source>
</evidence>
<feature type="region of interest" description="Disordered" evidence="6">
    <location>
        <begin position="1"/>
        <end position="22"/>
    </location>
</feature>
<dbReference type="EMBL" id="BMYK01000001">
    <property type="protein sequence ID" value="GHC70529.1"/>
    <property type="molecule type" value="Genomic_DNA"/>
</dbReference>
<evidence type="ECO:0000256" key="3">
    <source>
        <dbReference type="ARBA" id="ARBA00022723"/>
    </source>
</evidence>
<keyword evidence="1 5" id="KW-1277">Toxin-antitoxin system</keyword>
<feature type="binding site" evidence="5">
    <location>
        <position position="129"/>
    </location>
    <ligand>
        <name>Mg(2+)</name>
        <dbReference type="ChEBI" id="CHEBI:18420"/>
    </ligand>
</feature>
<dbReference type="NCBIfam" id="TIGR00028">
    <property type="entry name" value="Mtu_PIN_fam"/>
    <property type="match status" value="1"/>
</dbReference>
<dbReference type="EC" id="3.1.-.-" evidence="5"/>
<comment type="function">
    <text evidence="5">Toxic component of a toxin-antitoxin (TA) system. An RNase.</text>
</comment>
<keyword evidence="5" id="KW-0460">Magnesium</keyword>
<name>A0ABQ3FW54_9BURK</name>
<comment type="similarity">
    <text evidence="5">Belongs to the PINc/VapC protein family.</text>
</comment>
<dbReference type="InterPro" id="IPR006226">
    <property type="entry name" value="Mtu_PIN"/>
</dbReference>
<dbReference type="HAMAP" id="MF_00265">
    <property type="entry name" value="VapC_Nob1"/>
    <property type="match status" value="1"/>
</dbReference>
<sequence>MSRARAAPPPSPPTAVREASPRWGTARQPAVLLDMNTLVALGWVEHEAHAAVVQRLDAAAAWATCAITQLGFVRISSTSGIFSRTLSPPQAHAALQALCADAEHAYLAEHPAVTACDFGRLTGPRQTTDAYLLALAQHHGMRLLTLDKRLAQAFAGGPFELLEVG</sequence>
<gene>
    <name evidence="8" type="primary">vapC39</name>
    <name evidence="5" type="synonym">vapC</name>
    <name evidence="8" type="ORF">GCM10007320_05030</name>
</gene>
<evidence type="ECO:0000256" key="5">
    <source>
        <dbReference type="HAMAP-Rule" id="MF_00265"/>
    </source>
</evidence>
<dbReference type="InterPro" id="IPR029060">
    <property type="entry name" value="PIN-like_dom_sf"/>
</dbReference>
<proteinExistence type="inferred from homology"/>
<evidence type="ECO:0000313" key="9">
    <source>
        <dbReference type="Proteomes" id="UP000626210"/>
    </source>
</evidence>
<reference evidence="9" key="1">
    <citation type="journal article" date="2019" name="Int. J. Syst. Evol. Microbiol.">
        <title>The Global Catalogue of Microorganisms (GCM) 10K type strain sequencing project: providing services to taxonomists for standard genome sequencing and annotation.</title>
        <authorList>
            <consortium name="The Broad Institute Genomics Platform"/>
            <consortium name="The Broad Institute Genome Sequencing Center for Infectious Disease"/>
            <person name="Wu L."/>
            <person name="Ma J."/>
        </authorList>
    </citation>
    <scope>NUCLEOTIDE SEQUENCE [LARGE SCALE GENOMIC DNA]</scope>
    <source>
        <strain evidence="9">KCTC 23314</strain>
    </source>
</reference>
<keyword evidence="3 5" id="KW-0479">Metal-binding</keyword>
<dbReference type="InterPro" id="IPR002716">
    <property type="entry name" value="PIN_dom"/>
</dbReference>
<dbReference type="Proteomes" id="UP000626210">
    <property type="component" value="Unassembled WGS sequence"/>
</dbReference>
<keyword evidence="2 5" id="KW-0540">Nuclease</keyword>
<protein>
    <recommendedName>
        <fullName evidence="5">Ribonuclease VapC</fullName>
        <shortName evidence="5">RNase VapC</shortName>
        <ecNumber evidence="5">3.1.-.-</ecNumber>
    </recommendedName>
    <alternativeName>
        <fullName evidence="5">Toxin VapC</fullName>
    </alternativeName>
</protein>
<dbReference type="Gene3D" id="3.40.50.1010">
    <property type="entry name" value="5'-nuclease"/>
    <property type="match status" value="1"/>
</dbReference>
<evidence type="ECO:0000256" key="6">
    <source>
        <dbReference type="SAM" id="MobiDB-lite"/>
    </source>
</evidence>
<dbReference type="Pfam" id="PF01850">
    <property type="entry name" value="PIN"/>
    <property type="match status" value="1"/>
</dbReference>
<feature type="domain" description="PIN" evidence="7">
    <location>
        <begin position="31"/>
        <end position="152"/>
    </location>
</feature>
<evidence type="ECO:0000313" key="8">
    <source>
        <dbReference type="EMBL" id="GHC70529.1"/>
    </source>
</evidence>
<accession>A0ABQ3FW54</accession>
<comment type="caution">
    <text evidence="8">The sequence shown here is derived from an EMBL/GenBank/DDBJ whole genome shotgun (WGS) entry which is preliminary data.</text>
</comment>
<keyword evidence="5" id="KW-0800">Toxin</keyword>
<dbReference type="SUPFAM" id="SSF88723">
    <property type="entry name" value="PIN domain-like"/>
    <property type="match status" value="1"/>
</dbReference>